<organism evidence="18 19">
    <name type="scientific">Phototrophicus methaneseepsis</name>
    <dbReference type="NCBI Taxonomy" id="2710758"/>
    <lineage>
        <taxon>Bacteria</taxon>
        <taxon>Bacillati</taxon>
        <taxon>Chloroflexota</taxon>
        <taxon>Candidatus Thermofontia</taxon>
        <taxon>Phototrophicales</taxon>
        <taxon>Phototrophicaceae</taxon>
        <taxon>Phototrophicus</taxon>
    </lineage>
</organism>
<keyword evidence="10" id="KW-0378">Hydrolase</keyword>
<dbReference type="EMBL" id="CP062983">
    <property type="protein sequence ID" value="QPC84433.1"/>
    <property type="molecule type" value="Genomic_DNA"/>
</dbReference>
<dbReference type="CDD" id="cd00056">
    <property type="entry name" value="ENDO3c"/>
    <property type="match status" value="1"/>
</dbReference>
<dbReference type="SMART" id="SM00525">
    <property type="entry name" value="FES"/>
    <property type="match status" value="1"/>
</dbReference>
<comment type="catalytic activity">
    <reaction evidence="1">
        <text>Hydrolyzes free adenine bases from 7,8-dihydro-8-oxoguanine:adenine mismatched double-stranded DNA, leaving an apurinic site.</text>
        <dbReference type="EC" id="3.2.2.31"/>
    </reaction>
</comment>
<gene>
    <name evidence="18" type="primary">mutY</name>
    <name evidence="18" type="ORF">G4Y79_08680</name>
</gene>
<evidence type="ECO:0000256" key="8">
    <source>
        <dbReference type="ARBA" id="ARBA00022723"/>
    </source>
</evidence>
<dbReference type="InterPro" id="IPR011257">
    <property type="entry name" value="DNA_glycosylase"/>
</dbReference>
<keyword evidence="12" id="KW-0411">Iron-sulfur</keyword>
<dbReference type="InterPro" id="IPR000086">
    <property type="entry name" value="NUDIX_hydrolase_dom"/>
</dbReference>
<dbReference type="SUPFAM" id="SSF48150">
    <property type="entry name" value="DNA-glycosylase"/>
    <property type="match status" value="1"/>
</dbReference>
<dbReference type="NCBIfam" id="TIGR00586">
    <property type="entry name" value="mutt"/>
    <property type="match status" value="1"/>
</dbReference>
<accession>A0A7S8IGT3</accession>
<dbReference type="InterPro" id="IPR004036">
    <property type="entry name" value="Endonuclease-III-like_CS2"/>
</dbReference>
<name>A0A7S8IGT3_9CHLR</name>
<dbReference type="GO" id="GO:0006298">
    <property type="term" value="P:mismatch repair"/>
    <property type="evidence" value="ECO:0007669"/>
    <property type="project" value="TreeGrafter"/>
</dbReference>
<sequence>MSDSLAQALLTWYDQNAATLPWRSSRDPYRIWLSEIMLQQTQIDTVIPYYTRFLAAYPTVEALAAAPQDDVLKLWEGLGYYSRARNLHKAAQQVVATHHGQFPKTADELRTLPGIGPYTAGAIASIAYDEATPVLDGNVIRVLTRIHAISEDVTQTATKNHLWGLAAEHVPQQRPGDYNQALMELGQTICTPRTPQCQSCPVNTLCEAYATGTQNQYPQKKKRAPTPHYDVAAGIIYNNDGHMLIAQRPNDGLLGGLWEFPGGKQEVGETLPETLKRELREELAIEVTVGNLFTKVKHGFTHFKITLHAYECQYQGPMLPHTEPQLIEAQAIAWVTQGELARYSFGKADRMVIEALEKRRGMLL</sequence>
<dbReference type="GO" id="GO:0046872">
    <property type="term" value="F:metal ion binding"/>
    <property type="evidence" value="ECO:0007669"/>
    <property type="project" value="UniProtKB-KW"/>
</dbReference>
<proteinExistence type="inferred from homology"/>
<evidence type="ECO:0000256" key="15">
    <source>
        <dbReference type="PIRSR" id="PIRSR603561-1"/>
    </source>
</evidence>
<protein>
    <recommendedName>
        <fullName evidence="6">Adenine DNA glycosylase</fullName>
        <ecNumber evidence="5">3.2.2.31</ecNumber>
    </recommendedName>
</protein>
<evidence type="ECO:0000256" key="9">
    <source>
        <dbReference type="ARBA" id="ARBA00022763"/>
    </source>
</evidence>
<evidence type="ECO:0000256" key="3">
    <source>
        <dbReference type="ARBA" id="ARBA00002933"/>
    </source>
</evidence>
<dbReference type="Gene3D" id="3.90.79.10">
    <property type="entry name" value="Nucleoside Triphosphate Pyrophosphohydrolase"/>
    <property type="match status" value="1"/>
</dbReference>
<dbReference type="InterPro" id="IPR015797">
    <property type="entry name" value="NUDIX_hydrolase-like_dom_sf"/>
</dbReference>
<dbReference type="PROSITE" id="PS51462">
    <property type="entry name" value="NUDIX"/>
    <property type="match status" value="1"/>
</dbReference>
<dbReference type="InterPro" id="IPR003651">
    <property type="entry name" value="Endonuclease3_FeS-loop_motif"/>
</dbReference>
<reference evidence="18 19" key="1">
    <citation type="submission" date="2020-02" db="EMBL/GenBank/DDBJ databases">
        <authorList>
            <person name="Zheng R.K."/>
            <person name="Sun C.M."/>
        </authorList>
    </citation>
    <scope>NUCLEOTIDE SEQUENCE [LARGE SCALE GENOMIC DNA]</scope>
    <source>
        <strain evidence="19">rifampicinis</strain>
    </source>
</reference>
<dbReference type="GO" id="GO:0008413">
    <property type="term" value="F:8-oxo-7,8-dihydroguanosine triphosphate pyrophosphatase activity"/>
    <property type="evidence" value="ECO:0007669"/>
    <property type="project" value="InterPro"/>
</dbReference>
<feature type="binding site" evidence="16">
    <location>
        <position position="282"/>
    </location>
    <ligand>
        <name>Mg(2+)</name>
        <dbReference type="ChEBI" id="CHEBI:18420"/>
    </ligand>
</feature>
<dbReference type="PRINTS" id="PR00502">
    <property type="entry name" value="NUDIXFAMILY"/>
</dbReference>
<keyword evidence="11" id="KW-0408">Iron</keyword>
<feature type="binding site" evidence="15">
    <location>
        <position position="248"/>
    </location>
    <ligand>
        <name>8-oxo-dGTP</name>
        <dbReference type="ChEBI" id="CHEBI:77896"/>
    </ligand>
</feature>
<evidence type="ECO:0000256" key="6">
    <source>
        <dbReference type="ARBA" id="ARBA00022023"/>
    </source>
</evidence>
<comment type="cofactor">
    <cofactor evidence="16">
        <name>Mg(2+)</name>
        <dbReference type="ChEBI" id="CHEBI:18420"/>
    </cofactor>
</comment>
<keyword evidence="9" id="KW-0227">DNA damage</keyword>
<dbReference type="InterPro" id="IPR003561">
    <property type="entry name" value="Mutator_MutT"/>
</dbReference>
<dbReference type="GO" id="GO:0051539">
    <property type="term" value="F:4 iron, 4 sulfur cluster binding"/>
    <property type="evidence" value="ECO:0007669"/>
    <property type="project" value="UniProtKB-KW"/>
</dbReference>
<dbReference type="PANTHER" id="PTHR42944">
    <property type="entry name" value="ADENINE DNA GLYCOSYLASE"/>
    <property type="match status" value="1"/>
</dbReference>
<evidence type="ECO:0000256" key="5">
    <source>
        <dbReference type="ARBA" id="ARBA00012045"/>
    </source>
</evidence>
<keyword evidence="13" id="KW-0234">DNA repair</keyword>
<keyword evidence="8 16" id="KW-0479">Metal-binding</keyword>
<evidence type="ECO:0000256" key="16">
    <source>
        <dbReference type="PIRSR" id="PIRSR603561-2"/>
    </source>
</evidence>
<dbReference type="InterPro" id="IPR020476">
    <property type="entry name" value="Nudix_hydrolase"/>
</dbReference>
<evidence type="ECO:0000256" key="14">
    <source>
        <dbReference type="ARBA" id="ARBA00023295"/>
    </source>
</evidence>
<dbReference type="GO" id="GO:0035485">
    <property type="term" value="F:adenine/guanine mispair binding"/>
    <property type="evidence" value="ECO:0007669"/>
    <property type="project" value="TreeGrafter"/>
</dbReference>
<dbReference type="CDD" id="cd03425">
    <property type="entry name" value="NUDIX_MutT_NudA_like"/>
    <property type="match status" value="1"/>
</dbReference>
<evidence type="ECO:0000313" key="19">
    <source>
        <dbReference type="Proteomes" id="UP000594468"/>
    </source>
</evidence>
<evidence type="ECO:0000256" key="1">
    <source>
        <dbReference type="ARBA" id="ARBA00000843"/>
    </source>
</evidence>
<comment type="function">
    <text evidence="3">Adenine glycosylase active on G-A mispairs. MutY also corrects error-prone DNA synthesis past GO lesions which are due to the oxidatively damaged form of guanine: 7,8-dihydro-8-oxoguanine (8-oxo-dGTP).</text>
</comment>
<feature type="domain" description="Nudix hydrolase" evidence="17">
    <location>
        <begin position="227"/>
        <end position="356"/>
    </location>
</feature>
<keyword evidence="16" id="KW-0460">Magnesium</keyword>
<evidence type="ECO:0000313" key="18">
    <source>
        <dbReference type="EMBL" id="QPC84433.1"/>
    </source>
</evidence>
<dbReference type="InterPro" id="IPR044298">
    <property type="entry name" value="MIG/MutY"/>
</dbReference>
<keyword evidence="7" id="KW-0004">4Fe-4S</keyword>
<dbReference type="GO" id="GO:0032357">
    <property type="term" value="F:oxidized purine DNA binding"/>
    <property type="evidence" value="ECO:0007669"/>
    <property type="project" value="TreeGrafter"/>
</dbReference>
<dbReference type="Pfam" id="PF00633">
    <property type="entry name" value="HHH"/>
    <property type="match status" value="1"/>
</dbReference>
<evidence type="ECO:0000256" key="2">
    <source>
        <dbReference type="ARBA" id="ARBA00001966"/>
    </source>
</evidence>
<comment type="cofactor">
    <cofactor evidence="2">
        <name>[4Fe-4S] cluster</name>
        <dbReference type="ChEBI" id="CHEBI:49883"/>
    </cofactor>
</comment>
<dbReference type="KEGG" id="pmet:G4Y79_08680"/>
<evidence type="ECO:0000256" key="11">
    <source>
        <dbReference type="ARBA" id="ARBA00023004"/>
    </source>
</evidence>
<evidence type="ECO:0000256" key="4">
    <source>
        <dbReference type="ARBA" id="ARBA00008343"/>
    </source>
</evidence>
<dbReference type="EC" id="3.2.2.31" evidence="5"/>
<dbReference type="RefSeq" id="WP_195172496.1">
    <property type="nucleotide sequence ID" value="NZ_CP062983.1"/>
</dbReference>
<evidence type="ECO:0000256" key="13">
    <source>
        <dbReference type="ARBA" id="ARBA00023204"/>
    </source>
</evidence>
<dbReference type="InterPro" id="IPR029119">
    <property type="entry name" value="MutY_C"/>
</dbReference>
<dbReference type="GO" id="GO:0034039">
    <property type="term" value="F:8-oxo-7,8-dihydroguanine DNA N-glycosylase activity"/>
    <property type="evidence" value="ECO:0007669"/>
    <property type="project" value="TreeGrafter"/>
</dbReference>
<dbReference type="AlphaFoldDB" id="A0A7S8IGT3"/>
<dbReference type="FunFam" id="1.10.1670.10:FF:000002">
    <property type="entry name" value="Adenine DNA glycosylase"/>
    <property type="match status" value="1"/>
</dbReference>
<evidence type="ECO:0000256" key="10">
    <source>
        <dbReference type="ARBA" id="ARBA00022801"/>
    </source>
</evidence>
<keyword evidence="19" id="KW-1185">Reference proteome</keyword>
<dbReference type="PANTHER" id="PTHR42944:SF1">
    <property type="entry name" value="ADENINE DNA GLYCOSYLASE"/>
    <property type="match status" value="1"/>
</dbReference>
<dbReference type="PROSITE" id="PS01155">
    <property type="entry name" value="ENDONUCLEASE_III_2"/>
    <property type="match status" value="1"/>
</dbReference>
<dbReference type="Pfam" id="PF14815">
    <property type="entry name" value="NUDIX_4"/>
    <property type="match status" value="1"/>
</dbReference>
<dbReference type="Gene3D" id="1.10.340.30">
    <property type="entry name" value="Hypothetical protein, domain 2"/>
    <property type="match status" value="1"/>
</dbReference>
<dbReference type="GO" id="GO:0006284">
    <property type="term" value="P:base-excision repair"/>
    <property type="evidence" value="ECO:0007669"/>
    <property type="project" value="InterPro"/>
</dbReference>
<dbReference type="InterPro" id="IPR003265">
    <property type="entry name" value="HhH-GPD_domain"/>
</dbReference>
<comment type="similarity">
    <text evidence="4">Belongs to the Nth/MutY family.</text>
</comment>
<dbReference type="Proteomes" id="UP000594468">
    <property type="component" value="Chromosome"/>
</dbReference>
<dbReference type="InterPro" id="IPR023170">
    <property type="entry name" value="HhH_base_excis_C"/>
</dbReference>
<feature type="binding site" evidence="15">
    <location>
        <begin position="259"/>
        <end position="262"/>
    </location>
    <ligand>
        <name>8-oxo-dGTP</name>
        <dbReference type="ChEBI" id="CHEBI:77896"/>
    </ligand>
</feature>
<dbReference type="NCBIfam" id="TIGR01084">
    <property type="entry name" value="mutY"/>
    <property type="match status" value="1"/>
</dbReference>
<evidence type="ECO:0000256" key="12">
    <source>
        <dbReference type="ARBA" id="ARBA00023014"/>
    </source>
</evidence>
<dbReference type="SUPFAM" id="SSF55811">
    <property type="entry name" value="Nudix"/>
    <property type="match status" value="1"/>
</dbReference>
<dbReference type="Pfam" id="PF10576">
    <property type="entry name" value="EndIII_4Fe-2S"/>
    <property type="match status" value="1"/>
</dbReference>
<evidence type="ECO:0000259" key="17">
    <source>
        <dbReference type="PROSITE" id="PS51462"/>
    </source>
</evidence>
<dbReference type="InterPro" id="IPR005760">
    <property type="entry name" value="A/G_AdeGlyc_MutY"/>
</dbReference>
<keyword evidence="14" id="KW-0326">Glycosidase</keyword>
<dbReference type="GO" id="GO:0000701">
    <property type="term" value="F:purine-specific mismatch base pair DNA N-glycosylase activity"/>
    <property type="evidence" value="ECO:0007669"/>
    <property type="project" value="UniProtKB-EC"/>
</dbReference>
<evidence type="ECO:0000256" key="7">
    <source>
        <dbReference type="ARBA" id="ARBA00022485"/>
    </source>
</evidence>
<feature type="binding site" evidence="16">
    <location>
        <position position="262"/>
    </location>
    <ligand>
        <name>Mg(2+)</name>
        <dbReference type="ChEBI" id="CHEBI:18420"/>
    </ligand>
</feature>
<dbReference type="FunFam" id="1.10.340.30:FF:000002">
    <property type="entry name" value="Adenine DNA glycosylase"/>
    <property type="match status" value="1"/>
</dbReference>
<dbReference type="Gene3D" id="1.10.1670.10">
    <property type="entry name" value="Helix-hairpin-Helix base-excision DNA repair enzymes (C-terminal)"/>
    <property type="match status" value="1"/>
</dbReference>
<dbReference type="Pfam" id="PF00730">
    <property type="entry name" value="HhH-GPD"/>
    <property type="match status" value="1"/>
</dbReference>
<dbReference type="InterPro" id="IPR000445">
    <property type="entry name" value="HhH_motif"/>
</dbReference>
<dbReference type="SMART" id="SM00478">
    <property type="entry name" value="ENDO3c"/>
    <property type="match status" value="1"/>
</dbReference>